<protein>
    <submittedName>
        <fullName evidence="3">LOW QUALITY PROTEIN: glycine-rich protein DOT1</fullName>
    </submittedName>
</protein>
<dbReference type="InParanoid" id="A0A1U8BKV6"/>
<gene>
    <name evidence="3" type="primary">LOC104612230</name>
</gene>
<feature type="compositionally biased region" description="Low complexity" evidence="1">
    <location>
        <begin position="93"/>
        <end position="105"/>
    </location>
</feature>
<dbReference type="PANTHER" id="PTHR33333">
    <property type="entry name" value="ERYTHROCYTE MEMBRANE PROTEIN 1-LIKE"/>
    <property type="match status" value="1"/>
</dbReference>
<dbReference type="STRING" id="4432.A0A1U8BKV6"/>
<dbReference type="RefSeq" id="XP_010277879.1">
    <property type="nucleotide sequence ID" value="XM_010279577.1"/>
</dbReference>
<feature type="compositionally biased region" description="Gly residues" evidence="1">
    <location>
        <begin position="58"/>
        <end position="92"/>
    </location>
</feature>
<evidence type="ECO:0000256" key="1">
    <source>
        <dbReference type="SAM" id="MobiDB-lite"/>
    </source>
</evidence>
<dbReference type="eggNOG" id="ENOG502S9K1">
    <property type="taxonomic scope" value="Eukaryota"/>
</dbReference>
<feature type="region of interest" description="Disordered" evidence="1">
    <location>
        <begin position="58"/>
        <end position="142"/>
    </location>
</feature>
<reference evidence="3" key="1">
    <citation type="submission" date="2025-08" db="UniProtKB">
        <authorList>
            <consortium name="RefSeq"/>
        </authorList>
    </citation>
    <scope>IDENTIFICATION</scope>
</reference>
<dbReference type="OrthoDB" id="1431870at2759"/>
<proteinExistence type="predicted"/>
<accession>A0A1U8BKV6</accession>
<keyword evidence="2" id="KW-1185">Reference proteome</keyword>
<dbReference type="PANTHER" id="PTHR33333:SF46">
    <property type="entry name" value="LOW QUALITY PROTEIN: GLYCINE-RICH PROTEIN DOT1"/>
    <property type="match status" value="1"/>
</dbReference>
<evidence type="ECO:0000313" key="3">
    <source>
        <dbReference type="RefSeq" id="XP_010277879.1"/>
    </source>
</evidence>
<sequence>MPKSRNSNNLKSLYIAWVCVFVDGLIRDSGFNAPLFNGEIDEKLQAYQSRTYLQKLGGKGGGGGGGGGKGAGSGGSRCGGKGGGGSGTGGRSSGTSSSSYGLYSGSSGGSMKAPGGRGAYISRDAFENDPKGYFNQLHAKGK</sequence>
<organism evidence="2 3">
    <name type="scientific">Nelumbo nucifera</name>
    <name type="common">Sacred lotus</name>
    <dbReference type="NCBI Taxonomy" id="4432"/>
    <lineage>
        <taxon>Eukaryota</taxon>
        <taxon>Viridiplantae</taxon>
        <taxon>Streptophyta</taxon>
        <taxon>Embryophyta</taxon>
        <taxon>Tracheophyta</taxon>
        <taxon>Spermatophyta</taxon>
        <taxon>Magnoliopsida</taxon>
        <taxon>Proteales</taxon>
        <taxon>Nelumbonaceae</taxon>
        <taxon>Nelumbo</taxon>
    </lineage>
</organism>
<dbReference type="KEGG" id="nnu:104612230"/>
<dbReference type="GeneID" id="104612230"/>
<dbReference type="AlphaFoldDB" id="A0A1U8BKV6"/>
<dbReference type="Proteomes" id="UP000189703">
    <property type="component" value="Unplaced"/>
</dbReference>
<evidence type="ECO:0000313" key="2">
    <source>
        <dbReference type="Proteomes" id="UP000189703"/>
    </source>
</evidence>
<name>A0A1U8BKV6_NELNU</name>
<dbReference type="InterPro" id="IPR039926">
    <property type="entry name" value="Egg_app_1"/>
</dbReference>